<evidence type="ECO:0000259" key="1">
    <source>
        <dbReference type="Pfam" id="PF13358"/>
    </source>
</evidence>
<dbReference type="OrthoDB" id="2194869at2759"/>
<dbReference type="HOGENOM" id="CLU_2265458_0_0_1"/>
<dbReference type="InterPro" id="IPR036397">
    <property type="entry name" value="RNaseH_sf"/>
</dbReference>
<dbReference type="Gene3D" id="3.30.420.10">
    <property type="entry name" value="Ribonuclease H-like superfamily/Ribonuclease H"/>
    <property type="match status" value="1"/>
</dbReference>
<dbReference type="InParanoid" id="S7W4Y9"/>
<dbReference type="GO" id="GO:0003676">
    <property type="term" value="F:nucleic acid binding"/>
    <property type="evidence" value="ECO:0007669"/>
    <property type="project" value="InterPro"/>
</dbReference>
<proteinExistence type="predicted"/>
<keyword evidence="3" id="KW-1185">Reference proteome</keyword>
<gene>
    <name evidence="2" type="ORF">SLOPH_1993</name>
</gene>
<dbReference type="PANTHER" id="PTHR46564">
    <property type="entry name" value="TRANSPOSASE"/>
    <property type="match status" value="1"/>
</dbReference>
<dbReference type="PANTHER" id="PTHR46564:SF1">
    <property type="entry name" value="TRANSPOSASE"/>
    <property type="match status" value="1"/>
</dbReference>
<organism evidence="2 3">
    <name type="scientific">Spraguea lophii (strain 42_110)</name>
    <name type="common">Microsporidian parasite</name>
    <dbReference type="NCBI Taxonomy" id="1358809"/>
    <lineage>
        <taxon>Eukaryota</taxon>
        <taxon>Fungi</taxon>
        <taxon>Fungi incertae sedis</taxon>
        <taxon>Microsporidia</taxon>
        <taxon>Spragueidae</taxon>
        <taxon>Spraguea</taxon>
    </lineage>
</organism>
<dbReference type="InterPro" id="IPR038717">
    <property type="entry name" value="Tc1-like_DDE_dom"/>
</dbReference>
<reference evidence="3" key="1">
    <citation type="journal article" date="2013" name="PLoS Genet.">
        <title>The genome of Spraguea lophii and the basis of host-microsporidian interactions.</title>
        <authorList>
            <person name="Campbell S.E."/>
            <person name="Williams T.A."/>
            <person name="Yousuf A."/>
            <person name="Soanes D.M."/>
            <person name="Paszkiewicz K.H."/>
            <person name="Williams B.A.P."/>
        </authorList>
    </citation>
    <scope>NUCLEOTIDE SEQUENCE [LARGE SCALE GENOMIC DNA]</scope>
    <source>
        <strain evidence="3">42_110</strain>
    </source>
</reference>
<sequence>MCYFFTRWYIHHKILDGAYNVERFKIFIKEVHDKGIFHENTMLILDNVRFHKTNEILYYLTEKNIRYLFLPTYSPEFNPIENTFSCLKSYISNKRSRTTRRIF</sequence>
<dbReference type="AlphaFoldDB" id="S7W4Y9"/>
<evidence type="ECO:0000313" key="3">
    <source>
        <dbReference type="Proteomes" id="UP000014978"/>
    </source>
</evidence>
<dbReference type="OMA" id="IFHENTM"/>
<comment type="caution">
    <text evidence="2">The sequence shown here is derived from an EMBL/GenBank/DDBJ whole genome shotgun (WGS) entry which is preliminary data.</text>
</comment>
<dbReference type="EMBL" id="ATCN01001255">
    <property type="protein sequence ID" value="EPR77811.1"/>
    <property type="molecule type" value="Genomic_DNA"/>
</dbReference>
<evidence type="ECO:0000313" key="2">
    <source>
        <dbReference type="EMBL" id="EPR77811.1"/>
    </source>
</evidence>
<dbReference type="VEuPathDB" id="MicrosporidiaDB:SLOPH_1993"/>
<accession>S7W4Y9</accession>
<dbReference type="Proteomes" id="UP000014978">
    <property type="component" value="Unassembled WGS sequence"/>
</dbReference>
<dbReference type="Pfam" id="PF13358">
    <property type="entry name" value="DDE_3"/>
    <property type="match status" value="1"/>
</dbReference>
<feature type="domain" description="Tc1-like transposase DDE" evidence="1">
    <location>
        <begin position="15"/>
        <end position="96"/>
    </location>
</feature>
<protein>
    <submittedName>
        <fullName evidence="2">Putative transposase</fullName>
    </submittedName>
</protein>
<name>S7W4Y9_SPRLO</name>